<evidence type="ECO:0000256" key="5">
    <source>
        <dbReference type="ARBA" id="ARBA00022725"/>
    </source>
</evidence>
<organism evidence="12 13">
    <name type="scientific">Galleria mellonella</name>
    <name type="common">Greater wax moth</name>
    <dbReference type="NCBI Taxonomy" id="7137"/>
    <lineage>
        <taxon>Eukaryota</taxon>
        <taxon>Metazoa</taxon>
        <taxon>Ecdysozoa</taxon>
        <taxon>Arthropoda</taxon>
        <taxon>Hexapoda</taxon>
        <taxon>Insecta</taxon>
        <taxon>Pterygota</taxon>
        <taxon>Neoptera</taxon>
        <taxon>Endopterygota</taxon>
        <taxon>Lepidoptera</taxon>
        <taxon>Glossata</taxon>
        <taxon>Ditrysia</taxon>
        <taxon>Pyraloidea</taxon>
        <taxon>Pyralidae</taxon>
        <taxon>Galleriinae</taxon>
        <taxon>Galleria</taxon>
    </lineage>
</organism>
<evidence type="ECO:0000313" key="13">
    <source>
        <dbReference type="RefSeq" id="XP_052759224.1"/>
    </source>
</evidence>
<evidence type="ECO:0000256" key="2">
    <source>
        <dbReference type="ARBA" id="ARBA00022475"/>
    </source>
</evidence>
<dbReference type="Proteomes" id="UP001652740">
    <property type="component" value="Unplaced"/>
</dbReference>
<dbReference type="InterPro" id="IPR004117">
    <property type="entry name" value="7tm6_olfct_rcpt"/>
</dbReference>
<evidence type="ECO:0000256" key="1">
    <source>
        <dbReference type="ARBA" id="ARBA00004651"/>
    </source>
</evidence>
<feature type="transmembrane region" description="Helical" evidence="10">
    <location>
        <begin position="277"/>
        <end position="297"/>
    </location>
</feature>
<feature type="transmembrane region" description="Helical" evidence="10">
    <location>
        <begin position="187"/>
        <end position="220"/>
    </location>
</feature>
<name>A0ABM3N6M2_GALME</name>
<feature type="transmembrane region" description="Helical" evidence="10">
    <location>
        <begin position="303"/>
        <end position="322"/>
    </location>
</feature>
<evidence type="ECO:0000256" key="6">
    <source>
        <dbReference type="ARBA" id="ARBA00022989"/>
    </source>
</evidence>
<feature type="transmembrane region" description="Helical" evidence="10">
    <location>
        <begin position="81"/>
        <end position="102"/>
    </location>
</feature>
<evidence type="ECO:0000256" key="8">
    <source>
        <dbReference type="ARBA" id="ARBA00023170"/>
    </source>
</evidence>
<keyword evidence="5 10" id="KW-0552">Olfaction</keyword>
<gene>
    <name evidence="13" type="primary">LOC113515903</name>
</gene>
<evidence type="ECO:0000256" key="3">
    <source>
        <dbReference type="ARBA" id="ARBA00022606"/>
    </source>
</evidence>
<comment type="subcellular location">
    <subcellularLocation>
        <location evidence="1 10">Cell membrane</location>
        <topology evidence="1 10">Multi-pass membrane protein</topology>
    </subcellularLocation>
</comment>
<evidence type="ECO:0000256" key="9">
    <source>
        <dbReference type="ARBA" id="ARBA00023224"/>
    </source>
</evidence>
<accession>A0ABM3N6M2</accession>
<keyword evidence="6 10" id="KW-1133">Transmembrane helix</keyword>
<keyword evidence="3 10" id="KW-0716">Sensory transduction</keyword>
<feature type="transmembrane region" description="Helical" evidence="10">
    <location>
        <begin position="143"/>
        <end position="167"/>
    </location>
</feature>
<evidence type="ECO:0000256" key="10">
    <source>
        <dbReference type="RuleBase" id="RU351113"/>
    </source>
</evidence>
<keyword evidence="8 10" id="KW-0675">Receptor</keyword>
<keyword evidence="7 10" id="KW-0472">Membrane</keyword>
<feature type="coiled-coil region" evidence="11">
    <location>
        <begin position="229"/>
        <end position="256"/>
    </location>
</feature>
<proteinExistence type="inferred from homology"/>
<keyword evidence="4 10" id="KW-0812">Transmembrane</keyword>
<keyword evidence="2" id="KW-1003">Cell membrane</keyword>
<comment type="caution">
    <text evidence="10">Lacks conserved residue(s) required for the propagation of feature annotation.</text>
</comment>
<protein>
    <recommendedName>
        <fullName evidence="10">Odorant receptor</fullName>
    </recommendedName>
</protein>
<dbReference type="PANTHER" id="PTHR21137:SF35">
    <property type="entry name" value="ODORANT RECEPTOR 19A-RELATED"/>
    <property type="match status" value="1"/>
</dbReference>
<evidence type="ECO:0000256" key="4">
    <source>
        <dbReference type="ARBA" id="ARBA00022692"/>
    </source>
</evidence>
<evidence type="ECO:0000256" key="7">
    <source>
        <dbReference type="ARBA" id="ARBA00023136"/>
    </source>
</evidence>
<keyword evidence="11" id="KW-0175">Coiled coil</keyword>
<dbReference type="GeneID" id="113515903"/>
<sequence>MKPFSKFTFIDKIKTVGDKNEVDKTMHVILIVQQIFGLQILDPKWTWKTSGLKHFMTACLTVYVLYGTYDAVEKVADVELIAEACFTFILISARIFKACLFANKKYTFRKLYLLSKTSILDILKTESENTDGSLQVLKKGQRAVFIFFLVIVIPFSSYVFTALWSYIKGNRTPVSKTTSILMPLSTPYFEIGCILHMISMFQIGFIILVVDLWFVFLMLFYCMASDNIIKILKVEKRGLEEDKKQYADRLNRSLKNFYEAHVKINEYLNTMSEMFRWLAAIPLYMVTICTCLILLLMSKKINWAFTSTTIPLFAEIFVFNWFGEQVKSKAYKLKLLLLHFDWLSLQYKDRKSYHIIVCYMNKNFGIKTAFGNELSFITMTSVLKASYQAFTVLQTLDD</sequence>
<keyword evidence="9 10" id="KW-0807">Transducer</keyword>
<dbReference type="RefSeq" id="XP_052759224.1">
    <property type="nucleotide sequence ID" value="XM_052903264.1"/>
</dbReference>
<evidence type="ECO:0000313" key="12">
    <source>
        <dbReference type="Proteomes" id="UP001652740"/>
    </source>
</evidence>
<dbReference type="PANTHER" id="PTHR21137">
    <property type="entry name" value="ODORANT RECEPTOR"/>
    <property type="match status" value="1"/>
</dbReference>
<evidence type="ECO:0000256" key="11">
    <source>
        <dbReference type="SAM" id="Coils"/>
    </source>
</evidence>
<keyword evidence="12" id="KW-1185">Reference proteome</keyword>
<comment type="similarity">
    <text evidence="10">Belongs to the insect chemoreceptor superfamily. Heteromeric odorant receptor channel (TC 1.A.69) family.</text>
</comment>
<reference evidence="13" key="1">
    <citation type="submission" date="2025-08" db="UniProtKB">
        <authorList>
            <consortium name="RefSeq"/>
        </authorList>
    </citation>
    <scope>IDENTIFICATION</scope>
    <source>
        <tissue evidence="13">Whole larvae</tissue>
    </source>
</reference>
<dbReference type="Pfam" id="PF02949">
    <property type="entry name" value="7tm_6"/>
    <property type="match status" value="1"/>
</dbReference>